<feature type="chain" id="PRO_5043589298" evidence="2">
    <location>
        <begin position="26"/>
        <end position="467"/>
    </location>
</feature>
<protein>
    <submittedName>
        <fullName evidence="4">Cell wall-binding repeat-containing protein</fullName>
    </submittedName>
</protein>
<dbReference type="AlphaFoldDB" id="A0AAW9MXS8"/>
<evidence type="ECO:0000313" key="4">
    <source>
        <dbReference type="EMBL" id="MEB3429673.1"/>
    </source>
</evidence>
<name>A0AAW9MXS8_9FIRM</name>
<sequence>MKNNYKKIISGVFIATSILLNTAGASNSTNLHLNVNDKNYYNKKDSNGAILTSIESKFDSAIATLLASIENKDLIFQDDISDTNDLDSYEELTFLGGPKTVDLNIYEKDNYKGRIYGKDRYETAIKAIKDTGKNIIVVSGENNIDILSAASLAKKENRNILLVRKDYIPEITKSFLKKYCEGKDIIFIGGEHSISRNVKKEILDITKNNGNIDKLTLSGDNRSLTSIEIAKRYKDIKSIVISDGDVDKSTIHSSLKASKLNSPLVISNSYDNLGIDTSKLNDIYDYNFKDVNEALEILETYKDKYNLLDLEANPLDETSLEDSNEENKVELNEVNSKEVEETGKNIITTDNGDIIDLDNKTVTFKDGQVRKYKKVMNLRSTSYDITVGTTTRTGTTVRKGVVAVDPNVIPLGTEMYITNDDDWHDYGYGRAEDTGGAIIGDIIDVFYMSPDVTYNYGRRNVTVYIFE</sequence>
<evidence type="ECO:0000256" key="1">
    <source>
        <dbReference type="ARBA" id="ARBA00022729"/>
    </source>
</evidence>
<proteinExistence type="predicted"/>
<dbReference type="GO" id="GO:0004553">
    <property type="term" value="F:hydrolase activity, hydrolyzing O-glycosyl compounds"/>
    <property type="evidence" value="ECO:0007669"/>
    <property type="project" value="InterPro"/>
</dbReference>
<dbReference type="GO" id="GO:0019867">
    <property type="term" value="C:outer membrane"/>
    <property type="evidence" value="ECO:0007669"/>
    <property type="project" value="InterPro"/>
</dbReference>
<dbReference type="InterPro" id="IPR059180">
    <property type="entry name" value="3D_YorM"/>
</dbReference>
<dbReference type="InterPro" id="IPR010611">
    <property type="entry name" value="3D_dom"/>
</dbReference>
<dbReference type="Pfam" id="PF04122">
    <property type="entry name" value="CW_binding_2"/>
    <property type="match status" value="1"/>
</dbReference>
<evidence type="ECO:0000256" key="2">
    <source>
        <dbReference type="SAM" id="SignalP"/>
    </source>
</evidence>
<dbReference type="Proteomes" id="UP001357733">
    <property type="component" value="Unassembled WGS sequence"/>
</dbReference>
<dbReference type="Pfam" id="PF06725">
    <property type="entry name" value="3D"/>
    <property type="match status" value="1"/>
</dbReference>
<keyword evidence="5" id="KW-1185">Reference proteome</keyword>
<dbReference type="EMBL" id="JAYKOT010000003">
    <property type="protein sequence ID" value="MEB3429673.1"/>
    <property type="molecule type" value="Genomic_DNA"/>
</dbReference>
<accession>A0AAW9MXS8</accession>
<dbReference type="RefSeq" id="WP_324619850.1">
    <property type="nucleotide sequence ID" value="NZ_JAYKOT010000003.1"/>
</dbReference>
<dbReference type="Gene3D" id="3.40.50.12090">
    <property type="match status" value="2"/>
</dbReference>
<dbReference type="InterPro" id="IPR007253">
    <property type="entry name" value="Cell_wall-bd_2"/>
</dbReference>
<dbReference type="CDD" id="cd14667">
    <property type="entry name" value="3D_containing_proteins"/>
    <property type="match status" value="1"/>
</dbReference>
<dbReference type="PANTHER" id="PTHR39160">
    <property type="entry name" value="CELL WALL-BINDING PROTEIN YOCH"/>
    <property type="match status" value="1"/>
</dbReference>
<dbReference type="InterPro" id="IPR036908">
    <property type="entry name" value="RlpA-like_sf"/>
</dbReference>
<reference evidence="4 5" key="1">
    <citation type="submission" date="2024-01" db="EMBL/GenBank/DDBJ databases">
        <title>Complete genome sequence of Citroniella saccharovorans strain M6.X9, isolated from human fecal sample.</title>
        <authorList>
            <person name="Cheng G."/>
            <person name="Westerholm M."/>
            <person name="Schnurer A."/>
        </authorList>
    </citation>
    <scope>NUCLEOTIDE SEQUENCE [LARGE SCALE GENOMIC DNA]</scope>
    <source>
        <strain evidence="4 5">DSM 29873</strain>
    </source>
</reference>
<dbReference type="GO" id="GO:0009254">
    <property type="term" value="P:peptidoglycan turnover"/>
    <property type="evidence" value="ECO:0007669"/>
    <property type="project" value="InterPro"/>
</dbReference>
<dbReference type="SUPFAM" id="SSF50685">
    <property type="entry name" value="Barwin-like endoglucanases"/>
    <property type="match status" value="1"/>
</dbReference>
<feature type="signal peptide" evidence="2">
    <location>
        <begin position="1"/>
        <end position="25"/>
    </location>
</feature>
<dbReference type="PANTHER" id="PTHR39160:SF4">
    <property type="entry name" value="RESUSCITATION-PROMOTING FACTOR RPFB"/>
    <property type="match status" value="1"/>
</dbReference>
<organism evidence="4 5">
    <name type="scientific">Citroniella saccharovorans</name>
    <dbReference type="NCBI Taxonomy" id="2053367"/>
    <lineage>
        <taxon>Bacteria</taxon>
        <taxon>Bacillati</taxon>
        <taxon>Bacillota</taxon>
        <taxon>Tissierellia</taxon>
        <taxon>Tissierellales</taxon>
        <taxon>Peptoniphilaceae</taxon>
        <taxon>Citroniella</taxon>
    </lineage>
</organism>
<keyword evidence="1 2" id="KW-0732">Signal</keyword>
<evidence type="ECO:0000259" key="3">
    <source>
        <dbReference type="Pfam" id="PF06725"/>
    </source>
</evidence>
<evidence type="ECO:0000313" key="5">
    <source>
        <dbReference type="Proteomes" id="UP001357733"/>
    </source>
</evidence>
<dbReference type="InterPro" id="IPR051933">
    <property type="entry name" value="Resuscitation_pf_RpfB"/>
</dbReference>
<comment type="caution">
    <text evidence="4">The sequence shown here is derived from an EMBL/GenBank/DDBJ whole genome shotgun (WGS) entry which is preliminary data.</text>
</comment>
<feature type="domain" description="3D" evidence="3">
    <location>
        <begin position="401"/>
        <end position="466"/>
    </location>
</feature>
<gene>
    <name evidence="4" type="ORF">VLK81_06550</name>
</gene>
<dbReference type="Gene3D" id="2.40.40.10">
    <property type="entry name" value="RlpA-like domain"/>
    <property type="match status" value="1"/>
</dbReference>